<evidence type="ECO:0000256" key="4">
    <source>
        <dbReference type="ARBA" id="ARBA00022723"/>
    </source>
</evidence>
<reference evidence="10" key="1">
    <citation type="journal article" date="2018" name="Int. J. Syst. Evol. Microbiol.">
        <title>Carboxylicivirga sediminis sp. nov., isolated from coastal sediment.</title>
        <authorList>
            <person name="Wang F.Q."/>
            <person name="Ren L.H."/>
            <person name="Zou R.J."/>
            <person name="Sun Y.Z."/>
            <person name="Liu X.J."/>
            <person name="Jiang F."/>
            <person name="Liu L.J."/>
        </authorList>
    </citation>
    <scope>NUCLEOTIDE SEQUENCE</scope>
    <source>
        <strain evidence="10">JR1</strain>
    </source>
</reference>
<dbReference type="InterPro" id="IPR005126">
    <property type="entry name" value="NapC/NirT_cyt_c_N"/>
</dbReference>
<dbReference type="PANTHER" id="PTHR23150">
    <property type="entry name" value="SULFATASE MODIFYING FACTOR 1, 2"/>
    <property type="match status" value="1"/>
</dbReference>
<gene>
    <name evidence="10" type="ORF">KDU71_08695</name>
</gene>
<reference evidence="10" key="2">
    <citation type="submission" date="2021-04" db="EMBL/GenBank/DDBJ databases">
        <authorList>
            <person name="Zhang T."/>
            <person name="Zhang Y."/>
            <person name="Lu D."/>
            <person name="Zuo D."/>
            <person name="Du Z."/>
        </authorList>
    </citation>
    <scope>NUCLEOTIDE SEQUENCE</scope>
    <source>
        <strain evidence="10">JR1</strain>
    </source>
</reference>
<evidence type="ECO:0000313" key="11">
    <source>
        <dbReference type="Proteomes" id="UP000679220"/>
    </source>
</evidence>
<dbReference type="InterPro" id="IPR042095">
    <property type="entry name" value="SUMF_sf"/>
</dbReference>
<dbReference type="InterPro" id="IPR005532">
    <property type="entry name" value="SUMF_dom"/>
</dbReference>
<feature type="domain" description="NapC/NirT cytochrome c N-terminal" evidence="8">
    <location>
        <begin position="8"/>
        <end position="160"/>
    </location>
</feature>
<evidence type="ECO:0000256" key="6">
    <source>
        <dbReference type="ARBA" id="ARBA00023004"/>
    </source>
</evidence>
<dbReference type="GO" id="GO:0030313">
    <property type="term" value="C:cell envelope"/>
    <property type="evidence" value="ECO:0007669"/>
    <property type="project" value="UniProtKB-SubCell"/>
</dbReference>
<dbReference type="InterPro" id="IPR036280">
    <property type="entry name" value="Multihaem_cyt_sf"/>
</dbReference>
<proteinExistence type="predicted"/>
<evidence type="ECO:0000256" key="5">
    <source>
        <dbReference type="ARBA" id="ARBA00022982"/>
    </source>
</evidence>
<accession>A0A941IXP6</accession>
<dbReference type="AlphaFoldDB" id="A0A941IXP6"/>
<dbReference type="Pfam" id="PF03781">
    <property type="entry name" value="FGE-sulfatase"/>
    <property type="match status" value="1"/>
</dbReference>
<keyword evidence="11" id="KW-1185">Reference proteome</keyword>
<keyword evidence="5" id="KW-0249">Electron transport</keyword>
<name>A0A941IXP6_9BACT</name>
<dbReference type="Proteomes" id="UP000679220">
    <property type="component" value="Unassembled WGS sequence"/>
</dbReference>
<dbReference type="InterPro" id="IPR038266">
    <property type="entry name" value="NapC/NirT_cytc_sf"/>
</dbReference>
<dbReference type="InterPro" id="IPR051043">
    <property type="entry name" value="Sulfatase_Mod_Factor_Kinase"/>
</dbReference>
<dbReference type="GO" id="GO:0120147">
    <property type="term" value="F:formylglycine-generating oxidase activity"/>
    <property type="evidence" value="ECO:0007669"/>
    <property type="project" value="TreeGrafter"/>
</dbReference>
<evidence type="ECO:0000313" key="10">
    <source>
        <dbReference type="EMBL" id="MBR8535634.1"/>
    </source>
</evidence>
<evidence type="ECO:0000256" key="1">
    <source>
        <dbReference type="ARBA" id="ARBA00004196"/>
    </source>
</evidence>
<dbReference type="Gene3D" id="1.10.3820.10">
    <property type="entry name" value="Di-heme elbow motif domain"/>
    <property type="match status" value="1"/>
</dbReference>
<comment type="caution">
    <text evidence="10">The sequence shown here is derived from an EMBL/GenBank/DDBJ whole genome shotgun (WGS) entry which is preliminary data.</text>
</comment>
<feature type="domain" description="Sulfatase-modifying factor enzyme-like" evidence="9">
    <location>
        <begin position="220"/>
        <end position="394"/>
    </location>
</feature>
<dbReference type="EMBL" id="JAGTAR010000011">
    <property type="protein sequence ID" value="MBR8535634.1"/>
    <property type="molecule type" value="Genomic_DNA"/>
</dbReference>
<evidence type="ECO:0000259" key="9">
    <source>
        <dbReference type="Pfam" id="PF03781"/>
    </source>
</evidence>
<protein>
    <submittedName>
        <fullName evidence="10">SUMF1/EgtB/PvdO family nonheme iron enzyme</fullName>
    </submittedName>
</protein>
<sequence>MKKGVVRLLLLSIVLVLLSFLLKKADHYTSTDSYCNSCHVHEHAHSSWLQSPHNHTAEQKVHCIDCHLPPKGQGFYKEKAKAGIRDIYAFYFKDSTDFNWQQKSQVEFAKHHTYKESCIHCHPKLFPVELSENGELAHWHYQQNEKEMHCIQCHMNVGHGTDKKASHNYKLLTNEHKQDTIYAMAADIHSFRAFTETVPGSDVSFRMLPVQGENKQDNSSTSIESFFIGEMEVSWDEYLLFLSETESEGRSDHTEVDGISGATPPWGNPDQGWGLGTRPAITMTHHAAIVYCQWLSQKTGKNYRLPTEAEWEHAAQKAIENQTLNNQLVNTNKTKTTEPDNIQPDAIGARHLFGNVKEFCSDAFENNSKEFVIKGGSFKSDINELSPTYRESTQHDNWLKTDPQIPKSIWWYSDCNDVGFRVVLSYQAK</sequence>
<comment type="subcellular location">
    <subcellularLocation>
        <location evidence="1">Cell envelope</location>
    </subcellularLocation>
</comment>
<dbReference type="RefSeq" id="WP_212189714.1">
    <property type="nucleotide sequence ID" value="NZ_JAGTAR010000011.1"/>
</dbReference>
<evidence type="ECO:0000256" key="7">
    <source>
        <dbReference type="SAM" id="MobiDB-lite"/>
    </source>
</evidence>
<dbReference type="SUPFAM" id="SSF56436">
    <property type="entry name" value="C-type lectin-like"/>
    <property type="match status" value="1"/>
</dbReference>
<keyword evidence="4" id="KW-0479">Metal-binding</keyword>
<dbReference type="InterPro" id="IPR016187">
    <property type="entry name" value="CTDL_fold"/>
</dbReference>
<keyword evidence="2" id="KW-0813">Transport</keyword>
<dbReference type="GO" id="GO:0046872">
    <property type="term" value="F:metal ion binding"/>
    <property type="evidence" value="ECO:0007669"/>
    <property type="project" value="UniProtKB-KW"/>
</dbReference>
<feature type="region of interest" description="Disordered" evidence="7">
    <location>
        <begin position="249"/>
        <end position="270"/>
    </location>
</feature>
<evidence type="ECO:0000259" key="8">
    <source>
        <dbReference type="Pfam" id="PF03264"/>
    </source>
</evidence>
<keyword evidence="3" id="KW-0349">Heme</keyword>
<dbReference type="SUPFAM" id="SSF48695">
    <property type="entry name" value="Multiheme cytochromes"/>
    <property type="match status" value="1"/>
</dbReference>
<evidence type="ECO:0000256" key="3">
    <source>
        <dbReference type="ARBA" id="ARBA00022617"/>
    </source>
</evidence>
<dbReference type="Gene3D" id="3.90.1580.10">
    <property type="entry name" value="paralog of FGE (formylglycine-generating enzyme)"/>
    <property type="match status" value="1"/>
</dbReference>
<evidence type="ECO:0000256" key="2">
    <source>
        <dbReference type="ARBA" id="ARBA00022448"/>
    </source>
</evidence>
<keyword evidence="6" id="KW-0408">Iron</keyword>
<organism evidence="10 11">
    <name type="scientific">Carboxylicivirga sediminis</name>
    <dbReference type="NCBI Taxonomy" id="2006564"/>
    <lineage>
        <taxon>Bacteria</taxon>
        <taxon>Pseudomonadati</taxon>
        <taxon>Bacteroidota</taxon>
        <taxon>Bacteroidia</taxon>
        <taxon>Marinilabiliales</taxon>
        <taxon>Marinilabiliaceae</taxon>
        <taxon>Carboxylicivirga</taxon>
    </lineage>
</organism>
<dbReference type="PANTHER" id="PTHR23150:SF19">
    <property type="entry name" value="FORMYLGLYCINE-GENERATING ENZYME"/>
    <property type="match status" value="1"/>
</dbReference>
<dbReference type="Pfam" id="PF03264">
    <property type="entry name" value="Cytochrom_NNT"/>
    <property type="match status" value="1"/>
</dbReference>